<organism evidence="1 2">
    <name type="scientific">Pseudomonas phage Andromeda</name>
    <dbReference type="NCBI Taxonomy" id="1873949"/>
    <lineage>
        <taxon>Viruses</taxon>
        <taxon>Duplodnaviria</taxon>
        <taxon>Heunggongvirae</taxon>
        <taxon>Uroviricota</taxon>
        <taxon>Caudoviricetes</taxon>
        <taxon>Autographivirales</taxon>
        <taxon>Autonotataviridae</taxon>
        <taxon>Bifseptvirus</taxon>
        <taxon>Bifseptvirus andromeda</taxon>
    </lineage>
</organism>
<evidence type="ECO:0000313" key="2">
    <source>
        <dbReference type="Proteomes" id="UP000203308"/>
    </source>
</evidence>
<dbReference type="EMBL" id="KX458241">
    <property type="protein sequence ID" value="ANU79083.1"/>
    <property type="molecule type" value="Genomic_DNA"/>
</dbReference>
<dbReference type="OrthoDB" id="31663at10239"/>
<dbReference type="RefSeq" id="YP_009279530.1">
    <property type="nucleotide sequence ID" value="NC_031014.1"/>
</dbReference>
<gene>
    <name evidence="1" type="ORF">Andromeda_08</name>
</gene>
<proteinExistence type="predicted"/>
<reference evidence="1 2" key="1">
    <citation type="submission" date="2016-06" db="EMBL/GenBank/DDBJ databases">
        <title>Genomic analysis of Andromeda: A phiKMVlikevirus infecting Pseudomonas syringae.</title>
        <authorList>
            <person name="Magill D.J."/>
            <person name="Krylov V.N."/>
            <person name="McGrath J.W."/>
            <person name="Allen C.C.R."/>
            <person name="Quinn J.P."/>
            <person name="Kulakov L.A."/>
        </authorList>
    </citation>
    <scope>NUCLEOTIDE SEQUENCE [LARGE SCALE GENOMIC DNA]</scope>
</reference>
<accession>A0A1B1SEL2</accession>
<name>A0A1B1SEL2_9CAUD</name>
<keyword evidence="2" id="KW-1185">Reference proteome</keyword>
<sequence length="227" mass="25459">MAVRPSEFPIGRKVQHSRRGSAIGIVVEHDRAFCIVNWDGSPSRTRNNPIYLTLLPEDKPVNADVNNLTTNQKHILADLLRQVHATPPGQIVAGRRTDAAARTVGLDNKTYAHECLGLRSAGLITSTNDGKEFVLWNFTNPGYLKAVELANRKPQKPETWLVWCPTSNKPPKVKHTCEQEAMAVAEQMARSYPGQMFHAVQVHAGFQLKTERVKVEKYEEKVKMVQV</sequence>
<dbReference type="KEGG" id="vg:29062519"/>
<protein>
    <submittedName>
        <fullName evidence="1">Uncharacterized protein</fullName>
    </submittedName>
</protein>
<evidence type="ECO:0000313" key="1">
    <source>
        <dbReference type="EMBL" id="ANU79083.1"/>
    </source>
</evidence>
<dbReference type="Proteomes" id="UP000203308">
    <property type="component" value="Segment"/>
</dbReference>
<dbReference type="GeneID" id="29062519"/>